<feature type="region of interest" description="Disordered" evidence="1">
    <location>
        <begin position="1"/>
        <end position="214"/>
    </location>
</feature>
<dbReference type="Pfam" id="PF07839">
    <property type="entry name" value="CaM_binding"/>
    <property type="match status" value="1"/>
</dbReference>
<feature type="compositionally biased region" description="Low complexity" evidence="1">
    <location>
        <begin position="19"/>
        <end position="41"/>
    </location>
</feature>
<evidence type="ECO:0000313" key="3">
    <source>
        <dbReference type="Proteomes" id="UP000813463"/>
    </source>
</evidence>
<protein>
    <recommendedName>
        <fullName evidence="2">Calmodulin-binding domain-containing protein</fullName>
    </recommendedName>
</protein>
<sequence length="482" mass="52992">METSVRRSSIGGKETKRGTSPSSSTIKKTSPKPSSSSSTPTDENTTKSVPNYLKPTMSSSLDFSRIPAKKSTTDHGFAQKPAVDRRRSFERPPPSSQVSRAIRGPPSGTRDIKPQRSSSFSIKSTNTPSSAAAASTRPGSEKLYARTSSLKDRKVVGPQMSKSYSLKRTAFPSTSSKKEPTSLTSSSSSSSAAKKPPRSVTSESSVDYESRSSVDHLIIEDDFVNIDDSEVQSLPEMSEMPESSRELADPTNVEVEEEVEHVEEAHPKERIVVVEEEDHQPCHEHVMEEEEEPAVEKQSEKTDHHQSVEQESAVVDDQTKVELAEEQNLVRNEQDESDIKVVEVVPTETMVEETIMEEEMEEQDNRVTEKEEEKTEEEDEKMVEEVKEEKMVEQVKEEKMVEETVRSLPADTAVAAAASATATATATGKTQGSAAGKKDKQAYNDVIEETATKLMGNKSKNKVLALAGAFETVISLQDTKKS</sequence>
<dbReference type="InterPro" id="IPR012417">
    <property type="entry name" value="CaM-bd_dom_pln"/>
</dbReference>
<feature type="compositionally biased region" description="Low complexity" evidence="1">
    <location>
        <begin position="181"/>
        <end position="207"/>
    </location>
</feature>
<feature type="compositionally biased region" description="Basic and acidic residues" evidence="1">
    <location>
        <begin position="294"/>
        <end position="308"/>
    </location>
</feature>
<feature type="domain" description="Calmodulin-binding" evidence="2">
    <location>
        <begin position="367"/>
        <end position="475"/>
    </location>
</feature>
<feature type="compositionally biased region" description="Basic and acidic residues" evidence="1">
    <location>
        <begin position="139"/>
        <end position="155"/>
    </location>
</feature>
<feature type="compositionally biased region" description="Acidic residues" evidence="1">
    <location>
        <begin position="350"/>
        <end position="362"/>
    </location>
</feature>
<dbReference type="KEGG" id="soe:110795086"/>
<gene>
    <name evidence="4" type="primary">LOC110795086</name>
</gene>
<feature type="compositionally biased region" description="Basic and acidic residues" evidence="1">
    <location>
        <begin position="262"/>
        <end position="286"/>
    </location>
</feature>
<feature type="compositionally biased region" description="Low complexity" evidence="1">
    <location>
        <begin position="420"/>
        <end position="435"/>
    </location>
</feature>
<feature type="region of interest" description="Disordered" evidence="1">
    <location>
        <begin position="233"/>
        <end position="320"/>
    </location>
</feature>
<feature type="compositionally biased region" description="Basic and acidic residues" evidence="1">
    <location>
        <begin position="383"/>
        <end position="404"/>
    </location>
</feature>
<accession>A0A9R0IWW6</accession>
<dbReference type="GO" id="GO:0005516">
    <property type="term" value="F:calmodulin binding"/>
    <property type="evidence" value="ECO:0007669"/>
    <property type="project" value="InterPro"/>
</dbReference>
<proteinExistence type="predicted"/>
<feature type="region of interest" description="Disordered" evidence="1">
    <location>
        <begin position="420"/>
        <end position="439"/>
    </location>
</feature>
<evidence type="ECO:0000259" key="2">
    <source>
        <dbReference type="Pfam" id="PF07839"/>
    </source>
</evidence>
<dbReference type="OrthoDB" id="1939646at2759"/>
<organism evidence="3 4">
    <name type="scientific">Spinacia oleracea</name>
    <name type="common">Spinach</name>
    <dbReference type="NCBI Taxonomy" id="3562"/>
    <lineage>
        <taxon>Eukaryota</taxon>
        <taxon>Viridiplantae</taxon>
        <taxon>Streptophyta</taxon>
        <taxon>Embryophyta</taxon>
        <taxon>Tracheophyta</taxon>
        <taxon>Spermatophyta</taxon>
        <taxon>Magnoliopsida</taxon>
        <taxon>eudicotyledons</taxon>
        <taxon>Gunneridae</taxon>
        <taxon>Pentapetalae</taxon>
        <taxon>Caryophyllales</taxon>
        <taxon>Chenopodiaceae</taxon>
        <taxon>Chenopodioideae</taxon>
        <taxon>Anserineae</taxon>
        <taxon>Spinacia</taxon>
    </lineage>
</organism>
<dbReference type="PANTHER" id="PTHR33349:SF20">
    <property type="entry name" value="CHROMO DOMAIN CEC-LIKE PROTEIN"/>
    <property type="match status" value="1"/>
</dbReference>
<feature type="compositionally biased region" description="Basic and acidic residues" evidence="1">
    <location>
        <begin position="363"/>
        <end position="373"/>
    </location>
</feature>
<dbReference type="GeneID" id="110795086"/>
<reference evidence="3" key="1">
    <citation type="journal article" date="2021" name="Nat. Commun.">
        <title>Genomic analyses provide insights into spinach domestication and the genetic basis of agronomic traits.</title>
        <authorList>
            <person name="Cai X."/>
            <person name="Sun X."/>
            <person name="Xu C."/>
            <person name="Sun H."/>
            <person name="Wang X."/>
            <person name="Ge C."/>
            <person name="Zhang Z."/>
            <person name="Wang Q."/>
            <person name="Fei Z."/>
            <person name="Jiao C."/>
            <person name="Wang Q."/>
        </authorList>
    </citation>
    <scope>NUCLEOTIDE SEQUENCE [LARGE SCALE GENOMIC DNA]</scope>
    <source>
        <strain evidence="3">cv. Varoflay</strain>
    </source>
</reference>
<reference evidence="4" key="2">
    <citation type="submission" date="2025-08" db="UniProtKB">
        <authorList>
            <consortium name="RefSeq"/>
        </authorList>
    </citation>
    <scope>IDENTIFICATION</scope>
    <source>
        <tissue evidence="4">Leaf</tissue>
    </source>
</reference>
<feature type="region of interest" description="Disordered" evidence="1">
    <location>
        <begin position="340"/>
        <end position="404"/>
    </location>
</feature>
<evidence type="ECO:0000256" key="1">
    <source>
        <dbReference type="SAM" id="MobiDB-lite"/>
    </source>
</evidence>
<name>A0A9R0IWW6_SPIOL</name>
<dbReference type="PANTHER" id="PTHR33349">
    <property type="entry name" value="EMB|CAB62594.1"/>
    <property type="match status" value="1"/>
</dbReference>
<keyword evidence="3" id="KW-1185">Reference proteome</keyword>
<dbReference type="AlphaFoldDB" id="A0A9R0IWW6"/>
<dbReference type="Proteomes" id="UP000813463">
    <property type="component" value="Chromosome 1"/>
</dbReference>
<dbReference type="RefSeq" id="XP_021855754.1">
    <property type="nucleotide sequence ID" value="XM_022000062.2"/>
</dbReference>
<evidence type="ECO:0000313" key="4">
    <source>
        <dbReference type="RefSeq" id="XP_021855754.1"/>
    </source>
</evidence>
<feature type="compositionally biased region" description="Low complexity" evidence="1">
    <location>
        <begin position="124"/>
        <end position="136"/>
    </location>
</feature>